<evidence type="ECO:0000256" key="2">
    <source>
        <dbReference type="SAM" id="Phobius"/>
    </source>
</evidence>
<dbReference type="EMBL" id="JBHTCK010000005">
    <property type="protein sequence ID" value="MFC7352748.1"/>
    <property type="molecule type" value="Genomic_DNA"/>
</dbReference>
<keyword evidence="2" id="KW-1133">Transmembrane helix</keyword>
<protein>
    <submittedName>
        <fullName evidence="3">DUF2809 domain-containing protein</fullName>
    </submittedName>
</protein>
<evidence type="ECO:0000313" key="3">
    <source>
        <dbReference type="EMBL" id="MFC7352748.1"/>
    </source>
</evidence>
<feature type="transmembrane region" description="Helical" evidence="2">
    <location>
        <begin position="137"/>
        <end position="157"/>
    </location>
</feature>
<name>A0ABW2MFX3_9ACTN</name>
<feature type="transmembrane region" description="Helical" evidence="2">
    <location>
        <begin position="37"/>
        <end position="59"/>
    </location>
</feature>
<keyword evidence="4" id="KW-1185">Reference proteome</keyword>
<dbReference type="RefSeq" id="WP_098024230.1">
    <property type="nucleotide sequence ID" value="NZ_JBHTCK010000005.1"/>
</dbReference>
<sequence>MRRPTRPPTTPASPPTPLPRTVSGSPATAGTPLPRPLVVRAVAVSAAVATVAAGLAVRAGADGAFAKYAGSALYTVLLCALVAFCAPRARPAVVAGTALAVSWAVEFAQLTGVPAELSAHSTAARLVLGSTFNAPDLLWYAVGAAAAWSVHAGAMRLRR</sequence>
<dbReference type="InterPro" id="IPR021257">
    <property type="entry name" value="DUF2809"/>
</dbReference>
<keyword evidence="2" id="KW-0472">Membrane</keyword>
<dbReference type="Proteomes" id="UP001596509">
    <property type="component" value="Unassembled WGS sequence"/>
</dbReference>
<reference evidence="4" key="1">
    <citation type="journal article" date="2019" name="Int. J. Syst. Evol. Microbiol.">
        <title>The Global Catalogue of Microorganisms (GCM) 10K type strain sequencing project: providing services to taxonomists for standard genome sequencing and annotation.</title>
        <authorList>
            <consortium name="The Broad Institute Genomics Platform"/>
            <consortium name="The Broad Institute Genome Sequencing Center for Infectious Disease"/>
            <person name="Wu L."/>
            <person name="Ma J."/>
        </authorList>
    </citation>
    <scope>NUCLEOTIDE SEQUENCE [LARGE SCALE GENOMIC DNA]</scope>
    <source>
        <strain evidence="4">ICMP 19430</strain>
    </source>
</reference>
<evidence type="ECO:0000256" key="1">
    <source>
        <dbReference type="SAM" id="MobiDB-lite"/>
    </source>
</evidence>
<evidence type="ECO:0000313" key="4">
    <source>
        <dbReference type="Proteomes" id="UP001596509"/>
    </source>
</evidence>
<feature type="compositionally biased region" description="Pro residues" evidence="1">
    <location>
        <begin position="1"/>
        <end position="18"/>
    </location>
</feature>
<comment type="caution">
    <text evidence="3">The sequence shown here is derived from an EMBL/GenBank/DDBJ whole genome shotgun (WGS) entry which is preliminary data.</text>
</comment>
<keyword evidence="2" id="KW-0812">Transmembrane</keyword>
<feature type="transmembrane region" description="Helical" evidence="2">
    <location>
        <begin position="65"/>
        <end position="86"/>
    </location>
</feature>
<feature type="transmembrane region" description="Helical" evidence="2">
    <location>
        <begin position="93"/>
        <end position="117"/>
    </location>
</feature>
<dbReference type="Pfam" id="PF10990">
    <property type="entry name" value="DUF2809"/>
    <property type="match status" value="1"/>
</dbReference>
<accession>A0ABW2MFX3</accession>
<gene>
    <name evidence="3" type="ORF">ACFQW9_19075</name>
</gene>
<feature type="region of interest" description="Disordered" evidence="1">
    <location>
        <begin position="1"/>
        <end position="29"/>
    </location>
</feature>
<organism evidence="3 4">
    <name type="scientific">Streptomyces caviscabies</name>
    <dbReference type="NCBI Taxonomy" id="90079"/>
    <lineage>
        <taxon>Bacteria</taxon>
        <taxon>Bacillati</taxon>
        <taxon>Actinomycetota</taxon>
        <taxon>Actinomycetes</taxon>
        <taxon>Kitasatosporales</taxon>
        <taxon>Streptomycetaceae</taxon>
        <taxon>Streptomyces</taxon>
    </lineage>
</organism>
<proteinExistence type="predicted"/>